<dbReference type="Proteomes" id="UP001185092">
    <property type="component" value="Unassembled WGS sequence"/>
</dbReference>
<evidence type="ECO:0000313" key="2">
    <source>
        <dbReference type="Proteomes" id="UP001185092"/>
    </source>
</evidence>
<evidence type="ECO:0000313" key="1">
    <source>
        <dbReference type="EMBL" id="MDR6241507.1"/>
    </source>
</evidence>
<sequence>MLGEYKRVSKPVKRIQKSRGISIMPPCQMMLPGADSASFADTASSISSPEYLSTDEEADAPWSNIDDIVVESYDSEERGAEIPEDEEEVWTSIDDITLEEQVDFFLQHPDFGQWQPAPEVKEVLLAKVGRKVGLDSSTHELPTLSKASRNVLTNFLHVKGETGVDYLAVIDRFERGINAVSGINGKIGQITGYIGQLAKGKVSEDSAIVAEFSSGIGCVLGMVIPILKVFKQGVKLAKCIEEYEITPRGEILRESLQLASDFAAASQQILSATASVMQLATKIPSPIAQAIPGFNIVISLISLAQKGISLQRNVRNFYAMTKEKRRYVDELAGNIDFAGLLDLDESTDEDALDSFKDFSTQIEYVADKSRKFELVRHLKKINRKRIIRDSMHVTTTGLNILSTILNMTGVSSQAGMAIGISSTVISTGSTVFRSVKQKWHDKGYGDQRKTTDAKNALAMNMVREIFRQMMSLKHGDAEEAERLAMLIRASGLPVKKFIHAKSTQKRVGLLYAAMKSREN</sequence>
<dbReference type="AlphaFoldDB" id="A0AAE3XRX4"/>
<proteinExistence type="predicted"/>
<comment type="caution">
    <text evidence="1">The sequence shown here is derived from an EMBL/GenBank/DDBJ whole genome shotgun (WGS) entry which is preliminary data.</text>
</comment>
<reference evidence="1" key="1">
    <citation type="submission" date="2023-07" db="EMBL/GenBank/DDBJ databases">
        <title>Genomic Encyclopedia of Type Strains, Phase IV (KMG-IV): sequencing the most valuable type-strain genomes for metagenomic binning, comparative biology and taxonomic classification.</title>
        <authorList>
            <person name="Goeker M."/>
        </authorList>
    </citation>
    <scope>NUCLEOTIDE SEQUENCE</scope>
    <source>
        <strain evidence="1">DSM 26174</strain>
    </source>
</reference>
<name>A0AAE3XRX4_9BACT</name>
<protein>
    <submittedName>
        <fullName evidence="1">Uncharacterized protein</fullName>
    </submittedName>
</protein>
<gene>
    <name evidence="1" type="ORF">HNQ88_004594</name>
</gene>
<accession>A0AAE3XRX4</accession>
<organism evidence="1 2">
    <name type="scientific">Aureibacter tunicatorum</name>
    <dbReference type="NCBI Taxonomy" id="866807"/>
    <lineage>
        <taxon>Bacteria</taxon>
        <taxon>Pseudomonadati</taxon>
        <taxon>Bacteroidota</taxon>
        <taxon>Cytophagia</taxon>
        <taxon>Cytophagales</taxon>
        <taxon>Persicobacteraceae</taxon>
        <taxon>Aureibacter</taxon>
    </lineage>
</organism>
<dbReference type="EMBL" id="JAVDQD010000009">
    <property type="protein sequence ID" value="MDR6241507.1"/>
    <property type="molecule type" value="Genomic_DNA"/>
</dbReference>
<dbReference type="RefSeq" id="WP_309942338.1">
    <property type="nucleotide sequence ID" value="NZ_AP025307.1"/>
</dbReference>
<keyword evidence="2" id="KW-1185">Reference proteome</keyword>